<protein>
    <submittedName>
        <fullName evidence="1">Uncharacterized protein</fullName>
    </submittedName>
</protein>
<dbReference type="EMBL" id="AHMH02000114">
    <property type="protein sequence ID" value="EMM99559.1"/>
    <property type="molecule type" value="Genomic_DNA"/>
</dbReference>
<comment type="caution">
    <text evidence="1">The sequence shown here is derived from an EMBL/GenBank/DDBJ whole genome shotgun (WGS) entry which is preliminary data.</text>
</comment>
<accession>A0ABN0IY66</accession>
<sequence>MYIVSYIQFIDQSGEADPAACSKPDSPEFSYVEFTLRKLFFILNRVFEKFQIKKRFHPLV</sequence>
<proteinExistence type="predicted"/>
<organism evidence="1 2">
    <name type="scientific">Leptospira noguchii str. 2007001578</name>
    <dbReference type="NCBI Taxonomy" id="1049974"/>
    <lineage>
        <taxon>Bacteria</taxon>
        <taxon>Pseudomonadati</taxon>
        <taxon>Spirochaetota</taxon>
        <taxon>Spirochaetia</taxon>
        <taxon>Leptospirales</taxon>
        <taxon>Leptospiraceae</taxon>
        <taxon>Leptospira</taxon>
    </lineage>
</organism>
<gene>
    <name evidence="1" type="ORF">LEP1GSC035_1276</name>
</gene>
<dbReference type="Proteomes" id="UP000012099">
    <property type="component" value="Unassembled WGS sequence"/>
</dbReference>
<reference evidence="1 2" key="1">
    <citation type="submission" date="2013-01" db="EMBL/GenBank/DDBJ databases">
        <authorList>
            <person name="Harkins D.M."/>
            <person name="Durkin A.S."/>
            <person name="Brinkac L.M."/>
            <person name="Haft D.H."/>
            <person name="Selengut J.D."/>
            <person name="Sanka R."/>
            <person name="DePew J."/>
            <person name="Purushe J."/>
            <person name="Whelen A.C."/>
            <person name="Vinetz J.M."/>
            <person name="Sutton G.G."/>
            <person name="Nierman W.C."/>
            <person name="Fouts D.E."/>
        </authorList>
    </citation>
    <scope>NUCLEOTIDE SEQUENCE [LARGE SCALE GENOMIC DNA]</scope>
    <source>
        <strain evidence="1 2">2007001578</strain>
    </source>
</reference>
<evidence type="ECO:0000313" key="2">
    <source>
        <dbReference type="Proteomes" id="UP000012099"/>
    </source>
</evidence>
<name>A0ABN0IY66_9LEPT</name>
<evidence type="ECO:0000313" key="1">
    <source>
        <dbReference type="EMBL" id="EMM99559.1"/>
    </source>
</evidence>
<keyword evidence="2" id="KW-1185">Reference proteome</keyword>